<evidence type="ECO:0000259" key="4">
    <source>
        <dbReference type="PROSITE" id="PS50081"/>
    </source>
</evidence>
<dbReference type="AlphaFoldDB" id="A0ABC9G1F9"/>
<dbReference type="Gene3D" id="3.30.60.20">
    <property type="match status" value="2"/>
</dbReference>
<dbReference type="InterPro" id="IPR046349">
    <property type="entry name" value="C1-like_sf"/>
</dbReference>
<name>A0ABC9G1F9_9POAL</name>
<evidence type="ECO:0000256" key="3">
    <source>
        <dbReference type="ARBA" id="ARBA00022833"/>
    </source>
</evidence>
<dbReference type="GO" id="GO:0046872">
    <property type="term" value="F:metal ion binding"/>
    <property type="evidence" value="ECO:0007669"/>
    <property type="project" value="UniProtKB-KW"/>
</dbReference>
<reference evidence="6" key="1">
    <citation type="submission" date="2024-06" db="EMBL/GenBank/DDBJ databases">
        <authorList>
            <person name="Ryan C."/>
        </authorList>
    </citation>
    <scope>NUCLEOTIDE SEQUENCE [LARGE SCALE GENOMIC DNA]</scope>
</reference>
<gene>
    <name evidence="5" type="ORF">URODEC1_LOCUS111123</name>
</gene>
<keyword evidence="3" id="KW-0862">Zinc</keyword>
<reference evidence="5 6" key="2">
    <citation type="submission" date="2024-10" db="EMBL/GenBank/DDBJ databases">
        <authorList>
            <person name="Ryan C."/>
        </authorList>
    </citation>
    <scope>NUCLEOTIDE SEQUENCE [LARGE SCALE GENOMIC DNA]</scope>
</reference>
<dbReference type="PANTHER" id="PTHR47841:SF2">
    <property type="entry name" value="OS07G0609800 PROTEIN"/>
    <property type="match status" value="1"/>
</dbReference>
<evidence type="ECO:0000313" key="5">
    <source>
        <dbReference type="EMBL" id="CAL5085554.1"/>
    </source>
</evidence>
<dbReference type="Proteomes" id="UP001497457">
    <property type="component" value="Chromosome 8b"/>
</dbReference>
<sequence>MAASANATIKSTYFHPQHMLASYHYSDASTYPCAACERVVTGAGYSCDECDFNIHKACLSMPGSFFFATHSREHELTLTRLTASRWCDVCRETSRAGCYMYVCAPCNYDLHPRCVPTKMPAPIDGGAQGRRQVVQPNNGGGNAVVTGLHVVSGLADAAESVFSLVDIVSTLFSCTIL</sequence>
<accession>A0ABC9G1F9</accession>
<feature type="domain" description="Phorbol-ester/DAG-type" evidence="4">
    <location>
        <begin position="17"/>
        <end position="66"/>
    </location>
</feature>
<keyword evidence="6" id="KW-1185">Reference proteome</keyword>
<organism evidence="5 6">
    <name type="scientific">Urochloa decumbens</name>
    <dbReference type="NCBI Taxonomy" id="240449"/>
    <lineage>
        <taxon>Eukaryota</taxon>
        <taxon>Viridiplantae</taxon>
        <taxon>Streptophyta</taxon>
        <taxon>Embryophyta</taxon>
        <taxon>Tracheophyta</taxon>
        <taxon>Spermatophyta</taxon>
        <taxon>Magnoliopsida</taxon>
        <taxon>Liliopsida</taxon>
        <taxon>Poales</taxon>
        <taxon>Poaceae</taxon>
        <taxon>PACMAD clade</taxon>
        <taxon>Panicoideae</taxon>
        <taxon>Panicodae</taxon>
        <taxon>Paniceae</taxon>
        <taxon>Melinidinae</taxon>
        <taxon>Urochloa</taxon>
    </lineage>
</organism>
<feature type="domain" description="Phorbol-ester/DAG-type" evidence="4">
    <location>
        <begin position="73"/>
        <end position="122"/>
    </location>
</feature>
<keyword evidence="1" id="KW-0479">Metal-binding</keyword>
<dbReference type="SUPFAM" id="SSF57889">
    <property type="entry name" value="Cysteine-rich domain"/>
    <property type="match status" value="2"/>
</dbReference>
<proteinExistence type="predicted"/>
<protein>
    <recommendedName>
        <fullName evidence="4">Phorbol-ester/DAG-type domain-containing protein</fullName>
    </recommendedName>
</protein>
<dbReference type="EMBL" id="OZ075118">
    <property type="protein sequence ID" value="CAL5085554.1"/>
    <property type="molecule type" value="Genomic_DNA"/>
</dbReference>
<dbReference type="PANTHER" id="PTHR47841">
    <property type="entry name" value="DIACYLGLYCEROL KINASE THETA-LIKE-RELATED"/>
    <property type="match status" value="1"/>
</dbReference>
<evidence type="ECO:0000256" key="2">
    <source>
        <dbReference type="ARBA" id="ARBA00022737"/>
    </source>
</evidence>
<dbReference type="InterPro" id="IPR002219">
    <property type="entry name" value="PKC_DAG/PE"/>
</dbReference>
<dbReference type="InterPro" id="IPR004146">
    <property type="entry name" value="DC1"/>
</dbReference>
<dbReference type="PROSITE" id="PS50081">
    <property type="entry name" value="ZF_DAG_PE_2"/>
    <property type="match status" value="2"/>
</dbReference>
<keyword evidence="2" id="KW-0677">Repeat</keyword>
<evidence type="ECO:0000313" key="6">
    <source>
        <dbReference type="Proteomes" id="UP001497457"/>
    </source>
</evidence>
<evidence type="ECO:0000256" key="1">
    <source>
        <dbReference type="ARBA" id="ARBA00022723"/>
    </source>
</evidence>
<dbReference type="Pfam" id="PF03107">
    <property type="entry name" value="C1_2"/>
    <property type="match status" value="2"/>
</dbReference>